<name>A0A915ED12_9BILA</name>
<protein>
    <submittedName>
        <fullName evidence="2">Uncharacterized protein</fullName>
    </submittedName>
</protein>
<dbReference type="AlphaFoldDB" id="A0A915ED12"/>
<dbReference type="Proteomes" id="UP000887574">
    <property type="component" value="Unplaced"/>
</dbReference>
<keyword evidence="1" id="KW-1185">Reference proteome</keyword>
<dbReference type="WBParaSite" id="jg4839">
    <property type="protein sequence ID" value="jg4839"/>
    <property type="gene ID" value="jg4839"/>
</dbReference>
<evidence type="ECO:0000313" key="1">
    <source>
        <dbReference type="Proteomes" id="UP000887574"/>
    </source>
</evidence>
<reference evidence="2" key="1">
    <citation type="submission" date="2022-11" db="UniProtKB">
        <authorList>
            <consortium name="WormBaseParasite"/>
        </authorList>
    </citation>
    <scope>IDENTIFICATION</scope>
</reference>
<evidence type="ECO:0000313" key="2">
    <source>
        <dbReference type="WBParaSite" id="jg4839"/>
    </source>
</evidence>
<sequence>MSSTISDVFDTVINKNLSGSCIIFTDLIRKDKPVQSSNSGIHNFNNFIKAPQGRFFYEKGPVMVPCSIPFAQRCAQITEAMP</sequence>
<proteinExistence type="predicted"/>
<organism evidence="1 2">
    <name type="scientific">Ditylenchus dipsaci</name>
    <dbReference type="NCBI Taxonomy" id="166011"/>
    <lineage>
        <taxon>Eukaryota</taxon>
        <taxon>Metazoa</taxon>
        <taxon>Ecdysozoa</taxon>
        <taxon>Nematoda</taxon>
        <taxon>Chromadorea</taxon>
        <taxon>Rhabditida</taxon>
        <taxon>Tylenchina</taxon>
        <taxon>Tylenchomorpha</taxon>
        <taxon>Sphaerularioidea</taxon>
        <taxon>Anguinidae</taxon>
        <taxon>Anguininae</taxon>
        <taxon>Ditylenchus</taxon>
    </lineage>
</organism>
<accession>A0A915ED12</accession>